<dbReference type="GO" id="GO:0016740">
    <property type="term" value="F:transferase activity"/>
    <property type="evidence" value="ECO:0007669"/>
    <property type="project" value="UniProtKB-KW"/>
</dbReference>
<keyword evidence="6 7" id="KW-0436">Ligase</keyword>
<comment type="caution">
    <text evidence="7">The sequence shown here is derived from an EMBL/GenBank/DDBJ whole genome shotgun (WGS) entry which is preliminary data.</text>
</comment>
<dbReference type="HAMAP" id="MF_00122">
    <property type="entry name" value="GatC"/>
    <property type="match status" value="1"/>
</dbReference>
<dbReference type="NCBIfam" id="TIGR00135">
    <property type="entry name" value="gatC"/>
    <property type="match status" value="1"/>
</dbReference>
<dbReference type="InterPro" id="IPR003837">
    <property type="entry name" value="GatC"/>
</dbReference>
<dbReference type="GO" id="GO:0070681">
    <property type="term" value="P:glutaminyl-tRNAGln biosynthesis via transamidation"/>
    <property type="evidence" value="ECO:0007669"/>
    <property type="project" value="TreeGrafter"/>
</dbReference>
<keyword evidence="7" id="KW-0808">Transferase</keyword>
<dbReference type="Proteomes" id="UP000276128">
    <property type="component" value="Unassembled WGS sequence"/>
</dbReference>
<accession>A0A3S0BK77</accession>
<dbReference type="Pfam" id="PF02686">
    <property type="entry name" value="GatC"/>
    <property type="match status" value="1"/>
</dbReference>
<evidence type="ECO:0000313" key="7">
    <source>
        <dbReference type="EMBL" id="RTE08416.1"/>
    </source>
</evidence>
<dbReference type="GO" id="GO:0050567">
    <property type="term" value="F:glutaminyl-tRNA synthase (glutamine-hydrolyzing) activity"/>
    <property type="evidence" value="ECO:0007669"/>
    <property type="project" value="UniProtKB-UniRule"/>
</dbReference>
<evidence type="ECO:0000256" key="6">
    <source>
        <dbReference type="HAMAP-Rule" id="MF_00122"/>
    </source>
</evidence>
<dbReference type="OrthoDB" id="9813938at2"/>
<evidence type="ECO:0000256" key="5">
    <source>
        <dbReference type="ARBA" id="ARBA00047913"/>
    </source>
</evidence>
<dbReference type="AlphaFoldDB" id="A0A3S0BK77"/>
<comment type="catalytic activity">
    <reaction evidence="5 6">
        <text>L-glutamyl-tRNA(Gln) + L-glutamine + ATP + H2O = L-glutaminyl-tRNA(Gln) + L-glutamate + ADP + phosphate + H(+)</text>
        <dbReference type="Rhea" id="RHEA:17521"/>
        <dbReference type="Rhea" id="RHEA-COMP:9681"/>
        <dbReference type="Rhea" id="RHEA-COMP:9684"/>
        <dbReference type="ChEBI" id="CHEBI:15377"/>
        <dbReference type="ChEBI" id="CHEBI:15378"/>
        <dbReference type="ChEBI" id="CHEBI:29985"/>
        <dbReference type="ChEBI" id="CHEBI:30616"/>
        <dbReference type="ChEBI" id="CHEBI:43474"/>
        <dbReference type="ChEBI" id="CHEBI:58359"/>
        <dbReference type="ChEBI" id="CHEBI:78520"/>
        <dbReference type="ChEBI" id="CHEBI:78521"/>
        <dbReference type="ChEBI" id="CHEBI:456216"/>
    </reaction>
</comment>
<dbReference type="GO" id="GO:0005524">
    <property type="term" value="F:ATP binding"/>
    <property type="evidence" value="ECO:0007669"/>
    <property type="project" value="UniProtKB-KW"/>
</dbReference>
<keyword evidence="6" id="KW-0067">ATP-binding</keyword>
<evidence type="ECO:0000256" key="1">
    <source>
        <dbReference type="ARBA" id="ARBA00010757"/>
    </source>
</evidence>
<gene>
    <name evidence="6 7" type="primary">gatC</name>
    <name evidence="7" type="ORF">EJQ19_17515</name>
</gene>
<dbReference type="Gene3D" id="1.10.20.60">
    <property type="entry name" value="Glu-tRNAGln amidotransferase C subunit, N-terminal domain"/>
    <property type="match status" value="1"/>
</dbReference>
<name>A0A3S0BK77_9BACL</name>
<evidence type="ECO:0000256" key="2">
    <source>
        <dbReference type="ARBA" id="ARBA00011123"/>
    </source>
</evidence>
<comment type="subunit">
    <text evidence="2 6">Heterotrimer of A, B and C subunits.</text>
</comment>
<comment type="function">
    <text evidence="3 6">Allows the formation of correctly charged Asn-tRNA(Asn) or Gln-tRNA(Gln) through the transamidation of misacylated Asp-tRNA(Asn) or Glu-tRNA(Gln) in organisms which lack either or both of asparaginyl-tRNA or glutaminyl-tRNA synthetases. The reaction takes place in the presence of glutamine and ATP through an activated phospho-Asp-tRNA(Asn) or phospho-Glu-tRNA(Gln).</text>
</comment>
<dbReference type="GO" id="GO:0006412">
    <property type="term" value="P:translation"/>
    <property type="evidence" value="ECO:0007669"/>
    <property type="project" value="UniProtKB-UniRule"/>
</dbReference>
<keyword evidence="6" id="KW-0547">Nucleotide-binding</keyword>
<comment type="similarity">
    <text evidence="1 6">Belongs to the GatC family.</text>
</comment>
<sequence>MSITKENVEHVAKLARLELSDSEKDLFTEQLNAILKYAEQLNELNTEGVAPTSHAMPLVNVMREDVAKPSLPIEKVFLNAPDQEDGQFKVPAVLE</sequence>
<organism evidence="7 8">
    <name type="scientific">Paenibacillus whitsoniae</name>
    <dbReference type="NCBI Taxonomy" id="2496558"/>
    <lineage>
        <taxon>Bacteria</taxon>
        <taxon>Bacillati</taxon>
        <taxon>Bacillota</taxon>
        <taxon>Bacilli</taxon>
        <taxon>Bacillales</taxon>
        <taxon>Paenibacillaceae</taxon>
        <taxon>Paenibacillus</taxon>
    </lineage>
</organism>
<protein>
    <recommendedName>
        <fullName evidence="6">Aspartyl/glutamyl-tRNA(Asn/Gln) amidotransferase subunit C</fullName>
        <shortName evidence="6">Asp/Glu-ADT subunit C</shortName>
        <ecNumber evidence="6">6.3.5.-</ecNumber>
    </recommendedName>
</protein>
<evidence type="ECO:0000256" key="3">
    <source>
        <dbReference type="ARBA" id="ARBA00024799"/>
    </source>
</evidence>
<keyword evidence="8" id="KW-1185">Reference proteome</keyword>
<keyword evidence="6" id="KW-0648">Protein biosynthesis</keyword>
<evidence type="ECO:0000256" key="4">
    <source>
        <dbReference type="ARBA" id="ARBA00047380"/>
    </source>
</evidence>
<dbReference type="SUPFAM" id="SSF141000">
    <property type="entry name" value="Glu-tRNAGln amidotransferase C subunit"/>
    <property type="match status" value="1"/>
</dbReference>
<dbReference type="EC" id="6.3.5.-" evidence="6"/>
<dbReference type="GO" id="GO:0050566">
    <property type="term" value="F:asparaginyl-tRNA synthase (glutamine-hydrolyzing) activity"/>
    <property type="evidence" value="ECO:0007669"/>
    <property type="project" value="RHEA"/>
</dbReference>
<dbReference type="InterPro" id="IPR036113">
    <property type="entry name" value="Asp/Glu-ADT_sf_sub_c"/>
</dbReference>
<evidence type="ECO:0000313" key="8">
    <source>
        <dbReference type="Proteomes" id="UP000276128"/>
    </source>
</evidence>
<dbReference type="PANTHER" id="PTHR15004:SF0">
    <property type="entry name" value="GLUTAMYL-TRNA(GLN) AMIDOTRANSFERASE SUBUNIT C, MITOCHONDRIAL"/>
    <property type="match status" value="1"/>
</dbReference>
<dbReference type="EMBL" id="RXHU01000051">
    <property type="protein sequence ID" value="RTE08416.1"/>
    <property type="molecule type" value="Genomic_DNA"/>
</dbReference>
<dbReference type="GO" id="GO:0006450">
    <property type="term" value="P:regulation of translational fidelity"/>
    <property type="evidence" value="ECO:0007669"/>
    <property type="project" value="InterPro"/>
</dbReference>
<comment type="catalytic activity">
    <reaction evidence="4 6">
        <text>L-aspartyl-tRNA(Asn) + L-glutamine + ATP + H2O = L-asparaginyl-tRNA(Asn) + L-glutamate + ADP + phosphate + 2 H(+)</text>
        <dbReference type="Rhea" id="RHEA:14513"/>
        <dbReference type="Rhea" id="RHEA-COMP:9674"/>
        <dbReference type="Rhea" id="RHEA-COMP:9677"/>
        <dbReference type="ChEBI" id="CHEBI:15377"/>
        <dbReference type="ChEBI" id="CHEBI:15378"/>
        <dbReference type="ChEBI" id="CHEBI:29985"/>
        <dbReference type="ChEBI" id="CHEBI:30616"/>
        <dbReference type="ChEBI" id="CHEBI:43474"/>
        <dbReference type="ChEBI" id="CHEBI:58359"/>
        <dbReference type="ChEBI" id="CHEBI:78515"/>
        <dbReference type="ChEBI" id="CHEBI:78516"/>
        <dbReference type="ChEBI" id="CHEBI:456216"/>
    </reaction>
</comment>
<dbReference type="RefSeq" id="WP_126142534.1">
    <property type="nucleotide sequence ID" value="NZ_RXHU01000051.1"/>
</dbReference>
<proteinExistence type="inferred from homology"/>
<reference evidence="7 8" key="1">
    <citation type="submission" date="2018-12" db="EMBL/GenBank/DDBJ databases">
        <title>Bacillus ochoae sp. nov., Paenibacillus whitsoniae sp. nov., Paenibacillus spiritus sp. nov. Isolated from the Mars Exploration Rover during spacecraft assembly.</title>
        <authorList>
            <person name="Seuylemezian A."/>
            <person name="Vaishampayan P."/>
        </authorList>
    </citation>
    <scope>NUCLEOTIDE SEQUENCE [LARGE SCALE GENOMIC DNA]</scope>
    <source>
        <strain evidence="7 8">MER 54</strain>
    </source>
</reference>
<dbReference type="PANTHER" id="PTHR15004">
    <property type="entry name" value="GLUTAMYL-TRNA(GLN) AMIDOTRANSFERASE SUBUNIT C, MITOCHONDRIAL"/>
    <property type="match status" value="1"/>
</dbReference>